<feature type="region of interest" description="Disordered" evidence="1">
    <location>
        <begin position="98"/>
        <end position="143"/>
    </location>
</feature>
<dbReference type="InParanoid" id="A0A0P0WDC6"/>
<evidence type="ECO:0000313" key="3">
    <source>
        <dbReference type="Proteomes" id="UP000059680"/>
    </source>
</evidence>
<evidence type="ECO:0000313" key="2">
    <source>
        <dbReference type="EMBL" id="BAS90295.1"/>
    </source>
</evidence>
<reference evidence="2 3" key="3">
    <citation type="journal article" date="2013" name="Rice">
        <title>Improvement of the Oryza sativa Nipponbare reference genome using next generation sequence and optical map data.</title>
        <authorList>
            <person name="Kawahara Y."/>
            <person name="de la Bastide M."/>
            <person name="Hamilton J.P."/>
            <person name="Kanamori H."/>
            <person name="McCombie W.R."/>
            <person name="Ouyang S."/>
            <person name="Schwartz D.C."/>
            <person name="Tanaka T."/>
            <person name="Wu J."/>
            <person name="Zhou S."/>
            <person name="Childs K.L."/>
            <person name="Davidson R.M."/>
            <person name="Lin H."/>
            <person name="Quesada-Ocampo L."/>
            <person name="Vaillancourt B."/>
            <person name="Sakai H."/>
            <person name="Lee S.S."/>
            <person name="Kim J."/>
            <person name="Numa H."/>
            <person name="Itoh T."/>
            <person name="Buell C.R."/>
            <person name="Matsumoto T."/>
        </authorList>
    </citation>
    <scope>NUCLEOTIDE SEQUENCE [LARGE SCALE GENOMIC DNA]</scope>
    <source>
        <strain evidence="3">cv. Nipponbare</strain>
    </source>
</reference>
<feature type="compositionally biased region" description="Low complexity" evidence="1">
    <location>
        <begin position="98"/>
        <end position="107"/>
    </location>
</feature>
<reference evidence="3" key="1">
    <citation type="journal article" date="2005" name="Nature">
        <title>The map-based sequence of the rice genome.</title>
        <authorList>
            <consortium name="International rice genome sequencing project (IRGSP)"/>
            <person name="Matsumoto T."/>
            <person name="Wu J."/>
            <person name="Kanamori H."/>
            <person name="Katayose Y."/>
            <person name="Fujisawa M."/>
            <person name="Namiki N."/>
            <person name="Mizuno H."/>
            <person name="Yamamoto K."/>
            <person name="Antonio B.A."/>
            <person name="Baba T."/>
            <person name="Sakata K."/>
            <person name="Nagamura Y."/>
            <person name="Aoki H."/>
            <person name="Arikawa K."/>
            <person name="Arita K."/>
            <person name="Bito T."/>
            <person name="Chiden Y."/>
            <person name="Fujitsuka N."/>
            <person name="Fukunaka R."/>
            <person name="Hamada M."/>
            <person name="Harada C."/>
            <person name="Hayashi A."/>
            <person name="Hijishita S."/>
            <person name="Honda M."/>
            <person name="Hosokawa S."/>
            <person name="Ichikawa Y."/>
            <person name="Idonuma A."/>
            <person name="Iijima M."/>
            <person name="Ikeda M."/>
            <person name="Ikeno M."/>
            <person name="Ito K."/>
            <person name="Ito S."/>
            <person name="Ito T."/>
            <person name="Ito Y."/>
            <person name="Ito Y."/>
            <person name="Iwabuchi A."/>
            <person name="Kamiya K."/>
            <person name="Karasawa W."/>
            <person name="Kurita K."/>
            <person name="Katagiri S."/>
            <person name="Kikuta A."/>
            <person name="Kobayashi H."/>
            <person name="Kobayashi N."/>
            <person name="Machita K."/>
            <person name="Maehara T."/>
            <person name="Masukawa M."/>
            <person name="Mizubayashi T."/>
            <person name="Mukai Y."/>
            <person name="Nagasaki H."/>
            <person name="Nagata Y."/>
            <person name="Naito S."/>
            <person name="Nakashima M."/>
            <person name="Nakama Y."/>
            <person name="Nakamichi Y."/>
            <person name="Nakamura M."/>
            <person name="Meguro A."/>
            <person name="Negishi M."/>
            <person name="Ohta I."/>
            <person name="Ohta T."/>
            <person name="Okamoto M."/>
            <person name="Ono N."/>
            <person name="Saji S."/>
            <person name="Sakaguchi M."/>
            <person name="Sakai K."/>
            <person name="Shibata M."/>
            <person name="Shimokawa T."/>
            <person name="Song J."/>
            <person name="Takazaki Y."/>
            <person name="Terasawa K."/>
            <person name="Tsugane M."/>
            <person name="Tsuji K."/>
            <person name="Ueda S."/>
            <person name="Waki K."/>
            <person name="Yamagata H."/>
            <person name="Yamamoto M."/>
            <person name="Yamamoto S."/>
            <person name="Yamane H."/>
            <person name="Yoshiki S."/>
            <person name="Yoshihara R."/>
            <person name="Yukawa K."/>
            <person name="Zhong H."/>
            <person name="Yano M."/>
            <person name="Yuan Q."/>
            <person name="Ouyang S."/>
            <person name="Liu J."/>
            <person name="Jones K.M."/>
            <person name="Gansberger K."/>
            <person name="Moffat K."/>
            <person name="Hill J."/>
            <person name="Bera J."/>
            <person name="Fadrosh D."/>
            <person name="Jin S."/>
            <person name="Johri S."/>
            <person name="Kim M."/>
            <person name="Overton L."/>
            <person name="Reardon M."/>
            <person name="Tsitrin T."/>
            <person name="Vuong H."/>
            <person name="Weaver B."/>
            <person name="Ciecko A."/>
            <person name="Tallon L."/>
            <person name="Jackson J."/>
            <person name="Pai G."/>
            <person name="Aken S.V."/>
            <person name="Utterback T."/>
            <person name="Reidmuller S."/>
            <person name="Feldblyum T."/>
            <person name="Hsiao J."/>
            <person name="Zismann V."/>
            <person name="Iobst S."/>
            <person name="de Vazeille A.R."/>
            <person name="Buell C.R."/>
            <person name="Ying K."/>
            <person name="Li Y."/>
            <person name="Lu T."/>
            <person name="Huang Y."/>
            <person name="Zhao Q."/>
            <person name="Feng Q."/>
            <person name="Zhang L."/>
            <person name="Zhu J."/>
            <person name="Weng Q."/>
            <person name="Mu J."/>
            <person name="Lu Y."/>
            <person name="Fan D."/>
            <person name="Liu Y."/>
            <person name="Guan J."/>
            <person name="Zhang Y."/>
            <person name="Yu S."/>
            <person name="Liu X."/>
            <person name="Zhang Y."/>
            <person name="Hong G."/>
            <person name="Han B."/>
            <person name="Choisne N."/>
            <person name="Demange N."/>
            <person name="Orjeda G."/>
            <person name="Samain S."/>
            <person name="Cattolico L."/>
            <person name="Pelletier E."/>
            <person name="Couloux A."/>
            <person name="Segurens B."/>
            <person name="Wincker P."/>
            <person name="D'Hont A."/>
            <person name="Scarpelli C."/>
            <person name="Weissenbach J."/>
            <person name="Salanoubat M."/>
            <person name="Quetier F."/>
            <person name="Yu Y."/>
            <person name="Kim H.R."/>
            <person name="Rambo T."/>
            <person name="Currie J."/>
            <person name="Collura K."/>
            <person name="Luo M."/>
            <person name="Yang T."/>
            <person name="Ammiraju J.S.S."/>
            <person name="Engler F."/>
            <person name="Soderlund C."/>
            <person name="Wing R.A."/>
            <person name="Palmer L.E."/>
            <person name="de la Bastide M."/>
            <person name="Spiegel L."/>
            <person name="Nascimento L."/>
            <person name="Zutavern T."/>
            <person name="O'Shaughnessy A."/>
            <person name="Dike S."/>
            <person name="Dedhia N."/>
            <person name="Preston R."/>
            <person name="Balija V."/>
            <person name="McCombie W.R."/>
            <person name="Chow T."/>
            <person name="Chen H."/>
            <person name="Chung M."/>
            <person name="Chen C."/>
            <person name="Shaw J."/>
            <person name="Wu H."/>
            <person name="Hsiao K."/>
            <person name="Chao Y."/>
            <person name="Chu M."/>
            <person name="Cheng C."/>
            <person name="Hour A."/>
            <person name="Lee P."/>
            <person name="Lin S."/>
            <person name="Lin Y."/>
            <person name="Liou J."/>
            <person name="Liu S."/>
            <person name="Hsing Y."/>
            <person name="Raghuvanshi S."/>
            <person name="Mohanty A."/>
            <person name="Bharti A.K."/>
            <person name="Gaur A."/>
            <person name="Gupta V."/>
            <person name="Kumar D."/>
            <person name="Ravi V."/>
            <person name="Vij S."/>
            <person name="Kapur A."/>
            <person name="Khurana P."/>
            <person name="Khurana P."/>
            <person name="Khurana J.P."/>
            <person name="Tyagi A.K."/>
            <person name="Gaikwad K."/>
            <person name="Singh A."/>
            <person name="Dalal V."/>
            <person name="Srivastava S."/>
            <person name="Dixit A."/>
            <person name="Pal A.K."/>
            <person name="Ghazi I.A."/>
            <person name="Yadav M."/>
            <person name="Pandit A."/>
            <person name="Bhargava A."/>
            <person name="Sureshbabu K."/>
            <person name="Batra K."/>
            <person name="Sharma T.R."/>
            <person name="Mohapatra T."/>
            <person name="Singh N.K."/>
            <person name="Messing J."/>
            <person name="Nelson A.B."/>
            <person name="Fuks G."/>
            <person name="Kavchok S."/>
            <person name="Keizer G."/>
            <person name="Linton E."/>
            <person name="Llaca V."/>
            <person name="Song R."/>
            <person name="Tanyolac B."/>
            <person name="Young S."/>
            <person name="Ho-Il K."/>
            <person name="Hahn J.H."/>
            <person name="Sangsakoo G."/>
            <person name="Vanavichit A."/>
            <person name="de Mattos Luiz.A.T."/>
            <person name="Zimmer P.D."/>
            <person name="Malone G."/>
            <person name="Dellagostin O."/>
            <person name="de Oliveira A.C."/>
            <person name="Bevan M."/>
            <person name="Bancroft I."/>
            <person name="Minx P."/>
            <person name="Cordum H."/>
            <person name="Wilson R."/>
            <person name="Cheng Z."/>
            <person name="Jin W."/>
            <person name="Jiang J."/>
            <person name="Leong S.A."/>
            <person name="Iwama H."/>
            <person name="Gojobori T."/>
            <person name="Itoh T."/>
            <person name="Niimura Y."/>
            <person name="Fujii Y."/>
            <person name="Habara T."/>
            <person name="Sakai H."/>
            <person name="Sato Y."/>
            <person name="Wilson G."/>
            <person name="Kumar K."/>
            <person name="McCouch S."/>
            <person name="Juretic N."/>
            <person name="Hoen D."/>
            <person name="Wright S."/>
            <person name="Bruskiewich R."/>
            <person name="Bureau T."/>
            <person name="Miyao A."/>
            <person name="Hirochika H."/>
            <person name="Nishikawa T."/>
            <person name="Kadowaki K."/>
            <person name="Sugiura M."/>
            <person name="Burr B."/>
            <person name="Sasaki T."/>
        </authorList>
    </citation>
    <scope>NUCLEOTIDE SEQUENCE [LARGE SCALE GENOMIC DNA]</scope>
    <source>
        <strain evidence="3">cv. Nipponbare</strain>
    </source>
</reference>
<dbReference type="Proteomes" id="UP000059680">
    <property type="component" value="Chromosome 4"/>
</dbReference>
<proteinExistence type="predicted"/>
<evidence type="ECO:0000256" key="1">
    <source>
        <dbReference type="SAM" id="MobiDB-lite"/>
    </source>
</evidence>
<reference evidence="2 3" key="2">
    <citation type="journal article" date="2013" name="Plant Cell Physiol.">
        <title>Rice Annotation Project Database (RAP-DB): an integrative and interactive database for rice genomics.</title>
        <authorList>
            <person name="Sakai H."/>
            <person name="Lee S.S."/>
            <person name="Tanaka T."/>
            <person name="Numa H."/>
            <person name="Kim J."/>
            <person name="Kawahara Y."/>
            <person name="Wakimoto H."/>
            <person name="Yang C.C."/>
            <person name="Iwamoto M."/>
            <person name="Abe T."/>
            <person name="Yamada Y."/>
            <person name="Muto A."/>
            <person name="Inokuchi H."/>
            <person name="Ikemura T."/>
            <person name="Matsumoto T."/>
            <person name="Sasaki T."/>
            <person name="Itoh T."/>
        </authorList>
    </citation>
    <scope>NUCLEOTIDE SEQUENCE [LARGE SCALE GENOMIC DNA]</scope>
    <source>
        <strain evidence="3">cv. Nipponbare</strain>
    </source>
</reference>
<dbReference type="PaxDb" id="39947-A0A0P0WDC6"/>
<gene>
    <name evidence="2" type="ordered locus">Os04g0541234</name>
    <name evidence="2" type="ORF">OSNPB_040541234</name>
</gene>
<name>A0A0P0WDC6_ORYSJ</name>
<keyword evidence="3" id="KW-1185">Reference proteome</keyword>
<sequence>MRWRKEMMAASREAAAARSWASCSCSRLRRATSCLRHASSRAVRSASRFSIVSRNRRCISSCLSTTCLMSPSKKVASLLPPAPRLRLPRRSWLPPVSAVISSSSDSSSDSDPDMDEKLKPCRLMGGCGGSSRGTAGAAEDIGA</sequence>
<feature type="compositionally biased region" description="Low complexity" evidence="1">
    <location>
        <begin position="132"/>
        <end position="143"/>
    </location>
</feature>
<dbReference type="AlphaFoldDB" id="A0A0P0WDC6"/>
<protein>
    <submittedName>
        <fullName evidence="2">Os04g0541234 protein</fullName>
    </submittedName>
</protein>
<dbReference type="EMBL" id="AP014960">
    <property type="protein sequence ID" value="BAS90295.1"/>
    <property type="molecule type" value="Genomic_DNA"/>
</dbReference>
<organism evidence="2 3">
    <name type="scientific">Oryza sativa subsp. japonica</name>
    <name type="common">Rice</name>
    <dbReference type="NCBI Taxonomy" id="39947"/>
    <lineage>
        <taxon>Eukaryota</taxon>
        <taxon>Viridiplantae</taxon>
        <taxon>Streptophyta</taxon>
        <taxon>Embryophyta</taxon>
        <taxon>Tracheophyta</taxon>
        <taxon>Spermatophyta</taxon>
        <taxon>Magnoliopsida</taxon>
        <taxon>Liliopsida</taxon>
        <taxon>Poales</taxon>
        <taxon>Poaceae</taxon>
        <taxon>BOP clade</taxon>
        <taxon>Oryzoideae</taxon>
        <taxon>Oryzeae</taxon>
        <taxon>Oryzinae</taxon>
        <taxon>Oryza</taxon>
        <taxon>Oryza sativa</taxon>
    </lineage>
</organism>
<accession>A0A0P0WDC6</accession>
<dbReference type="Gramene" id="Os04t0541234-00">
    <property type="protein sequence ID" value="Os04t0541234-00"/>
    <property type="gene ID" value="Os04g0541234"/>
</dbReference>
<feature type="non-terminal residue" evidence="2">
    <location>
        <position position="143"/>
    </location>
</feature>